<name>A0A2I0IFR4_PUNGR</name>
<evidence type="ECO:0000256" key="1">
    <source>
        <dbReference type="SAM" id="MobiDB-lite"/>
    </source>
</evidence>
<feature type="region of interest" description="Disordered" evidence="1">
    <location>
        <begin position="1"/>
        <end position="41"/>
    </location>
</feature>
<comment type="caution">
    <text evidence="2">The sequence shown here is derived from an EMBL/GenBank/DDBJ whole genome shotgun (WGS) entry which is preliminary data.</text>
</comment>
<proteinExistence type="predicted"/>
<feature type="compositionally biased region" description="Polar residues" evidence="1">
    <location>
        <begin position="309"/>
        <end position="321"/>
    </location>
</feature>
<evidence type="ECO:0008006" key="4">
    <source>
        <dbReference type="Google" id="ProtNLM"/>
    </source>
</evidence>
<dbReference type="EMBL" id="PGOL01003126">
    <property type="protein sequence ID" value="PKI42829.1"/>
    <property type="molecule type" value="Genomic_DNA"/>
</dbReference>
<evidence type="ECO:0000313" key="2">
    <source>
        <dbReference type="EMBL" id="PKI42829.1"/>
    </source>
</evidence>
<evidence type="ECO:0000313" key="3">
    <source>
        <dbReference type="Proteomes" id="UP000233551"/>
    </source>
</evidence>
<sequence length="417" mass="45681">MAEDQQPAISEQDTPPTPTHCQSPMAQALPPPTPVGISPTYSSTPLVQLPPLVAQTSSNFGDSARIAALEEIKIEIHSAFGAKSTVDPNLVVPSTLVSESEDASASAMAHVPVVYPVSDPLSPPSAPTVVPLPPAVFLTLDLAMHAPPIVAMPIQPSIYTVPQPMPSAPIQAAPTTPSRNFLPETENEQERRLKKMEETIKALQEGGSRFDYDDGDWNPFLGMRLSQKIKIPDFQRYDGTQDPRHHLRHYQSKMLQYYDYEEFVIQTFQDSLMRSALDWFMILKAADIPTWPDLSQKFLDQYSPAKQNLGFETSSAGTTGPSPADPARRQGASQAAATFNAANQNRTLRCEYHVDALGHKTDNCYALRGKLQEMIDENKLSFNEIRPSNVQANPLPDLGSSSGPTVNMISAYPIGED</sequence>
<dbReference type="PANTHER" id="PTHR33223">
    <property type="entry name" value="CCHC-TYPE DOMAIN-CONTAINING PROTEIN"/>
    <property type="match status" value="1"/>
</dbReference>
<protein>
    <recommendedName>
        <fullName evidence="4">Retrotransposon gag domain-containing protein</fullName>
    </recommendedName>
</protein>
<dbReference type="Proteomes" id="UP000233551">
    <property type="component" value="Unassembled WGS sequence"/>
</dbReference>
<keyword evidence="3" id="KW-1185">Reference proteome</keyword>
<gene>
    <name evidence="2" type="ORF">CRG98_036780</name>
</gene>
<feature type="compositionally biased region" description="Polar residues" evidence="1">
    <location>
        <begin position="7"/>
        <end position="25"/>
    </location>
</feature>
<organism evidence="2 3">
    <name type="scientific">Punica granatum</name>
    <name type="common">Pomegranate</name>
    <dbReference type="NCBI Taxonomy" id="22663"/>
    <lineage>
        <taxon>Eukaryota</taxon>
        <taxon>Viridiplantae</taxon>
        <taxon>Streptophyta</taxon>
        <taxon>Embryophyta</taxon>
        <taxon>Tracheophyta</taxon>
        <taxon>Spermatophyta</taxon>
        <taxon>Magnoliopsida</taxon>
        <taxon>eudicotyledons</taxon>
        <taxon>Gunneridae</taxon>
        <taxon>Pentapetalae</taxon>
        <taxon>rosids</taxon>
        <taxon>malvids</taxon>
        <taxon>Myrtales</taxon>
        <taxon>Lythraceae</taxon>
        <taxon>Punica</taxon>
    </lineage>
</organism>
<accession>A0A2I0IFR4</accession>
<feature type="region of interest" description="Disordered" evidence="1">
    <location>
        <begin position="309"/>
        <end position="334"/>
    </location>
</feature>
<dbReference type="AlphaFoldDB" id="A0A2I0IFR4"/>
<reference evidence="2 3" key="1">
    <citation type="submission" date="2017-11" db="EMBL/GenBank/DDBJ databases">
        <title>De-novo sequencing of pomegranate (Punica granatum L.) genome.</title>
        <authorList>
            <person name="Akparov Z."/>
            <person name="Amiraslanov A."/>
            <person name="Hajiyeva S."/>
            <person name="Abbasov M."/>
            <person name="Kaur K."/>
            <person name="Hamwieh A."/>
            <person name="Solovyev V."/>
            <person name="Salamov A."/>
            <person name="Braich B."/>
            <person name="Kosarev P."/>
            <person name="Mahmoud A."/>
            <person name="Hajiyev E."/>
            <person name="Babayeva S."/>
            <person name="Izzatullayeva V."/>
            <person name="Mammadov A."/>
            <person name="Mammadov A."/>
            <person name="Sharifova S."/>
            <person name="Ojaghi J."/>
            <person name="Eynullazada K."/>
            <person name="Bayramov B."/>
            <person name="Abdulazimova A."/>
            <person name="Shahmuradov I."/>
        </authorList>
    </citation>
    <scope>NUCLEOTIDE SEQUENCE [LARGE SCALE GENOMIC DNA]</scope>
    <source>
        <strain evidence="3">cv. AG2017</strain>
        <tissue evidence="2">Leaf</tissue>
    </source>
</reference>
<dbReference type="PANTHER" id="PTHR33223:SF8">
    <property type="entry name" value="OS04G0172440 PROTEIN"/>
    <property type="match status" value="1"/>
</dbReference>